<feature type="compositionally biased region" description="Low complexity" evidence="1">
    <location>
        <begin position="25"/>
        <end position="50"/>
    </location>
</feature>
<keyword evidence="4" id="KW-1185">Reference proteome</keyword>
<evidence type="ECO:0000256" key="2">
    <source>
        <dbReference type="SAM" id="SignalP"/>
    </source>
</evidence>
<feature type="chain" id="PRO_5039357996" description="Secreted protein" evidence="2">
    <location>
        <begin position="25"/>
        <end position="152"/>
    </location>
</feature>
<dbReference type="AlphaFoldDB" id="A0A7X0RKR0"/>
<name>A0A7X0RKR0_9ACTN</name>
<dbReference type="PROSITE" id="PS51257">
    <property type="entry name" value="PROKAR_LIPOPROTEIN"/>
    <property type="match status" value="1"/>
</dbReference>
<feature type="compositionally biased region" description="Acidic residues" evidence="1">
    <location>
        <begin position="51"/>
        <end position="61"/>
    </location>
</feature>
<organism evidence="3 4">
    <name type="scientific">Nocardioides luti</name>
    <dbReference type="NCBI Taxonomy" id="2761101"/>
    <lineage>
        <taxon>Bacteria</taxon>
        <taxon>Bacillati</taxon>
        <taxon>Actinomycetota</taxon>
        <taxon>Actinomycetes</taxon>
        <taxon>Propionibacteriales</taxon>
        <taxon>Nocardioidaceae</taxon>
        <taxon>Nocardioides</taxon>
    </lineage>
</organism>
<reference evidence="3 4" key="1">
    <citation type="submission" date="2020-08" db="EMBL/GenBank/DDBJ databases">
        <authorList>
            <person name="Seo M.-J."/>
        </authorList>
    </citation>
    <scope>NUCLEOTIDE SEQUENCE [LARGE SCALE GENOMIC DNA]</scope>
    <source>
        <strain evidence="3 4">KIGAM211</strain>
    </source>
</reference>
<evidence type="ECO:0008006" key="5">
    <source>
        <dbReference type="Google" id="ProtNLM"/>
    </source>
</evidence>
<gene>
    <name evidence="3" type="ORF">H5V45_17015</name>
</gene>
<dbReference type="Proteomes" id="UP000523955">
    <property type="component" value="Unassembled WGS sequence"/>
</dbReference>
<dbReference type="RefSeq" id="WP_185254027.1">
    <property type="nucleotide sequence ID" value="NZ_JACKXE010000001.1"/>
</dbReference>
<evidence type="ECO:0000313" key="4">
    <source>
        <dbReference type="Proteomes" id="UP000523955"/>
    </source>
</evidence>
<protein>
    <recommendedName>
        <fullName evidence="5">Secreted protein</fullName>
    </recommendedName>
</protein>
<evidence type="ECO:0000256" key="1">
    <source>
        <dbReference type="SAM" id="MobiDB-lite"/>
    </source>
</evidence>
<feature type="signal peptide" evidence="2">
    <location>
        <begin position="1"/>
        <end position="24"/>
    </location>
</feature>
<feature type="region of interest" description="Disordered" evidence="1">
    <location>
        <begin position="25"/>
        <end position="80"/>
    </location>
</feature>
<accession>A0A7X0RKR0</accession>
<dbReference type="EMBL" id="JACKXE010000001">
    <property type="protein sequence ID" value="MBB6629030.1"/>
    <property type="molecule type" value="Genomic_DNA"/>
</dbReference>
<comment type="caution">
    <text evidence="3">The sequence shown here is derived from an EMBL/GenBank/DDBJ whole genome shotgun (WGS) entry which is preliminary data.</text>
</comment>
<feature type="compositionally biased region" description="Low complexity" evidence="1">
    <location>
        <begin position="62"/>
        <end position="72"/>
    </location>
</feature>
<proteinExistence type="predicted"/>
<keyword evidence="2" id="KW-0732">Signal</keyword>
<sequence>MRALIRTTISAAALVTALAGGLTACGDDAGTAADPGASSTAASPSATTSDEPSDEPSDDPGESSSSATSEPAPDGPACDDVWKAGERLARGYQGCVQDGEFVKRDLLGCSSGQRLSRYADHFWAAVGGEIHETESVLDKDRGYRDAVARCRG</sequence>
<evidence type="ECO:0000313" key="3">
    <source>
        <dbReference type="EMBL" id="MBB6629030.1"/>
    </source>
</evidence>